<feature type="binding site" evidence="8">
    <location>
        <position position="119"/>
    </location>
    <ligand>
        <name>Ca(2+)</name>
        <dbReference type="ChEBI" id="CHEBI:29108"/>
        <label>2</label>
    </ligand>
</feature>
<comment type="cofactor">
    <cofactor evidence="8">
        <name>Ca(2+)</name>
        <dbReference type="ChEBI" id="CHEBI:29108"/>
    </cofactor>
    <text evidence="8">Can bind about 5 Ca(2+) ions per subunit.</text>
</comment>
<dbReference type="PANTHER" id="PTHR10201:SF329">
    <property type="entry name" value="MATRIX METALLOPROTEINASE-C"/>
    <property type="match status" value="1"/>
</dbReference>
<dbReference type="GO" id="GO:0008270">
    <property type="term" value="F:zinc ion binding"/>
    <property type="evidence" value="ECO:0007669"/>
    <property type="project" value="InterPro"/>
</dbReference>
<feature type="binding site" evidence="8">
    <location>
        <position position="159"/>
    </location>
    <ligand>
        <name>Ca(2+)</name>
        <dbReference type="ChEBI" id="CHEBI:29108"/>
        <label>3</label>
    </ligand>
</feature>
<dbReference type="EMBL" id="LIAE01010616">
    <property type="protein sequence ID" value="PAV57846.1"/>
    <property type="molecule type" value="Genomic_DNA"/>
</dbReference>
<feature type="domain" description="Peptidase metallopeptidase" evidence="10">
    <location>
        <begin position="66"/>
        <end position="213"/>
    </location>
</feature>
<dbReference type="Gene3D" id="3.40.390.10">
    <property type="entry name" value="Collagenase (Catalytic Domain)"/>
    <property type="match status" value="1"/>
</dbReference>
<keyword evidence="5 8" id="KW-0862">Zinc</keyword>
<dbReference type="InterPro" id="IPR036365">
    <property type="entry name" value="PGBD-like_sf"/>
</dbReference>
<feature type="binding site" evidence="8">
    <location>
        <position position="137"/>
    </location>
    <ligand>
        <name>Ca(2+)</name>
        <dbReference type="ChEBI" id="CHEBI:29108"/>
        <label>3</label>
    </ligand>
</feature>
<dbReference type="CDD" id="cd04278">
    <property type="entry name" value="ZnMc_MMP"/>
    <property type="match status" value="1"/>
</dbReference>
<dbReference type="InterPro" id="IPR001818">
    <property type="entry name" value="Pept_M10_metallopeptidase"/>
</dbReference>
<sequence>MASDTIYSKANPIMAISIINQYLRIRHTRFQEVAGLAKTGSLDEGTRKKMASPRCGMLDAPQELRTGRKWKHKHITYSFESWTQDLDKETVRKAISEAFGAWGAVSALTFEEVPQGTGDIKIKFGSGNHGDSWPFDGEGGVLAHATMPENGALHFDEDEKWAYREGVLEGDNLKDLTAVAMHEVGLKGNNARFPNQRDLYQLTSPTNRFYRHSRRSPTLPMAKDRKGRRGRIFSKESKKKRVMGKAS</sequence>
<evidence type="ECO:0000256" key="1">
    <source>
        <dbReference type="ARBA" id="ARBA00010370"/>
    </source>
</evidence>
<dbReference type="SUPFAM" id="SSF55486">
    <property type="entry name" value="Metalloproteases ('zincins'), catalytic domain"/>
    <property type="match status" value="1"/>
</dbReference>
<comment type="caution">
    <text evidence="11">The sequence shown here is derived from an EMBL/GenBank/DDBJ whole genome shotgun (WGS) entry which is preliminary data.</text>
</comment>
<proteinExistence type="inferred from homology"/>
<dbReference type="GO" id="GO:0031012">
    <property type="term" value="C:extracellular matrix"/>
    <property type="evidence" value="ECO:0007669"/>
    <property type="project" value="InterPro"/>
</dbReference>
<evidence type="ECO:0000256" key="5">
    <source>
        <dbReference type="ARBA" id="ARBA00022833"/>
    </source>
</evidence>
<organism evidence="11 12">
    <name type="scientific">Diploscapter pachys</name>
    <dbReference type="NCBI Taxonomy" id="2018661"/>
    <lineage>
        <taxon>Eukaryota</taxon>
        <taxon>Metazoa</taxon>
        <taxon>Ecdysozoa</taxon>
        <taxon>Nematoda</taxon>
        <taxon>Chromadorea</taxon>
        <taxon>Rhabditida</taxon>
        <taxon>Rhabditina</taxon>
        <taxon>Rhabditomorpha</taxon>
        <taxon>Rhabditoidea</taxon>
        <taxon>Rhabditidae</taxon>
        <taxon>Diploscapter</taxon>
    </lineage>
</organism>
<feature type="compositionally biased region" description="Basic residues" evidence="9">
    <location>
        <begin position="225"/>
        <end position="247"/>
    </location>
</feature>
<feature type="binding site" evidence="8">
    <location>
        <position position="182"/>
    </location>
    <ligand>
        <name>Zn(2+)</name>
        <dbReference type="ChEBI" id="CHEBI:29105"/>
        <label>2</label>
        <note>catalytic</note>
    </ligand>
</feature>
<keyword evidence="6" id="KW-0482">Metalloprotease</keyword>
<feature type="binding site" evidence="8">
    <location>
        <position position="144"/>
    </location>
    <ligand>
        <name>Zn(2+)</name>
        <dbReference type="ChEBI" id="CHEBI:29105"/>
        <label>1</label>
    </ligand>
</feature>
<keyword evidence="4" id="KW-0378">Hydrolase</keyword>
<reference evidence="11 12" key="1">
    <citation type="journal article" date="2017" name="Curr. Biol.">
        <title>Genome architecture and evolution of a unichromosomal asexual nematode.</title>
        <authorList>
            <person name="Fradin H."/>
            <person name="Zegar C."/>
            <person name="Gutwein M."/>
            <person name="Lucas J."/>
            <person name="Kovtun M."/>
            <person name="Corcoran D."/>
            <person name="Baugh L.R."/>
            <person name="Kiontke K."/>
            <person name="Gunsalus K."/>
            <person name="Fitch D.H."/>
            <person name="Piano F."/>
        </authorList>
    </citation>
    <scope>NUCLEOTIDE SEQUENCE [LARGE SCALE GENOMIC DNA]</scope>
    <source>
        <strain evidence="11">PF1309</strain>
    </source>
</reference>
<feature type="binding site" evidence="8">
    <location>
        <position position="159"/>
    </location>
    <ligand>
        <name>Ca(2+)</name>
        <dbReference type="ChEBI" id="CHEBI:29108"/>
        <label>1</label>
    </ligand>
</feature>
<dbReference type="OrthoDB" id="406838at2759"/>
<dbReference type="InterPro" id="IPR021190">
    <property type="entry name" value="Pept_M10A"/>
</dbReference>
<keyword evidence="8" id="KW-0106">Calcium</keyword>
<feature type="binding site" evidence="8">
    <location>
        <position position="156"/>
    </location>
    <ligand>
        <name>Ca(2+)</name>
        <dbReference type="ChEBI" id="CHEBI:29108"/>
        <label>3</label>
    </ligand>
</feature>
<evidence type="ECO:0000256" key="2">
    <source>
        <dbReference type="ARBA" id="ARBA00022670"/>
    </source>
</evidence>
<dbReference type="GO" id="GO:0006508">
    <property type="term" value="P:proteolysis"/>
    <property type="evidence" value="ECO:0007669"/>
    <property type="project" value="UniProtKB-KW"/>
</dbReference>
<dbReference type="Proteomes" id="UP000218231">
    <property type="component" value="Unassembled WGS sequence"/>
</dbReference>
<evidence type="ECO:0000256" key="3">
    <source>
        <dbReference type="ARBA" id="ARBA00022723"/>
    </source>
</evidence>
<evidence type="ECO:0000256" key="8">
    <source>
        <dbReference type="PIRSR" id="PIRSR621190-2"/>
    </source>
</evidence>
<evidence type="ECO:0000313" key="12">
    <source>
        <dbReference type="Proteomes" id="UP000218231"/>
    </source>
</evidence>
<feature type="binding site" evidence="8">
    <location>
        <position position="129"/>
    </location>
    <ligand>
        <name>Zn(2+)</name>
        <dbReference type="ChEBI" id="CHEBI:29105"/>
        <label>1</label>
    </ligand>
</feature>
<accession>A0A2A2J7V9</accession>
<dbReference type="GO" id="GO:0005615">
    <property type="term" value="C:extracellular space"/>
    <property type="evidence" value="ECO:0007669"/>
    <property type="project" value="TreeGrafter"/>
</dbReference>
<protein>
    <recommendedName>
        <fullName evidence="10">Peptidase metallopeptidase domain-containing protein</fullName>
    </recommendedName>
</protein>
<feature type="binding site" evidence="8">
    <location>
        <position position="136"/>
    </location>
    <ligand>
        <name>Ca(2+)</name>
        <dbReference type="ChEBI" id="CHEBI:29108"/>
        <label>3</label>
    </ligand>
</feature>
<feature type="binding site" evidence="8">
    <location>
        <position position="85"/>
    </location>
    <ligand>
        <name>Ca(2+)</name>
        <dbReference type="ChEBI" id="CHEBI:29108"/>
        <label>1</label>
    </ligand>
</feature>
<evidence type="ECO:0000256" key="7">
    <source>
        <dbReference type="PIRSR" id="PIRSR621190-1"/>
    </source>
</evidence>
<evidence type="ECO:0000313" key="11">
    <source>
        <dbReference type="EMBL" id="PAV57846.1"/>
    </source>
</evidence>
<comment type="cofactor">
    <cofactor evidence="8">
        <name>Zn(2+)</name>
        <dbReference type="ChEBI" id="CHEBI:29105"/>
    </cofactor>
    <text evidence="8">Binds 2 Zn(2+) ions per subunit.</text>
</comment>
<dbReference type="STRING" id="2018661.A0A2A2J7V9"/>
<keyword evidence="3 8" id="KW-0479">Metal-binding</keyword>
<feature type="region of interest" description="Disordered" evidence="9">
    <location>
        <begin position="213"/>
        <end position="247"/>
    </location>
</feature>
<dbReference type="AlphaFoldDB" id="A0A2A2J7V9"/>
<dbReference type="GO" id="GO:0030574">
    <property type="term" value="P:collagen catabolic process"/>
    <property type="evidence" value="ECO:0007669"/>
    <property type="project" value="TreeGrafter"/>
</dbReference>
<evidence type="ECO:0000256" key="9">
    <source>
        <dbReference type="SAM" id="MobiDB-lite"/>
    </source>
</evidence>
<feature type="binding site" evidence="8">
    <location>
        <position position="131"/>
    </location>
    <ligand>
        <name>Zn(2+)</name>
        <dbReference type="ChEBI" id="CHEBI:29105"/>
        <label>1</label>
    </ligand>
</feature>
<evidence type="ECO:0000256" key="4">
    <source>
        <dbReference type="ARBA" id="ARBA00022801"/>
    </source>
</evidence>
<dbReference type="SUPFAM" id="SSF47090">
    <property type="entry name" value="PGBD-like"/>
    <property type="match status" value="1"/>
</dbReference>
<gene>
    <name evidence="11" type="ORF">WR25_16501</name>
</gene>
<dbReference type="PANTHER" id="PTHR10201">
    <property type="entry name" value="MATRIX METALLOPROTEINASE"/>
    <property type="match status" value="1"/>
</dbReference>
<dbReference type="GO" id="GO:0004222">
    <property type="term" value="F:metalloendopeptidase activity"/>
    <property type="evidence" value="ECO:0007669"/>
    <property type="project" value="InterPro"/>
</dbReference>
<dbReference type="GO" id="GO:0030198">
    <property type="term" value="P:extracellular matrix organization"/>
    <property type="evidence" value="ECO:0007669"/>
    <property type="project" value="TreeGrafter"/>
</dbReference>
<dbReference type="PRINTS" id="PR00138">
    <property type="entry name" value="MATRIXIN"/>
</dbReference>
<keyword evidence="12" id="KW-1185">Reference proteome</keyword>
<evidence type="ECO:0000256" key="6">
    <source>
        <dbReference type="ARBA" id="ARBA00023049"/>
    </source>
</evidence>
<feature type="binding site" description="in inhibited form" evidence="8">
    <location>
        <position position="55"/>
    </location>
    <ligand>
        <name>Zn(2+)</name>
        <dbReference type="ChEBI" id="CHEBI:29105"/>
        <label>2</label>
        <note>catalytic</note>
    </ligand>
</feature>
<dbReference type="InterPro" id="IPR024079">
    <property type="entry name" value="MetalloPept_cat_dom_sf"/>
</dbReference>
<keyword evidence="2" id="KW-0645">Protease</keyword>
<comment type="similarity">
    <text evidence="1">Belongs to the peptidase M10A family.</text>
</comment>
<dbReference type="InterPro" id="IPR006026">
    <property type="entry name" value="Peptidase_Metallo"/>
</dbReference>
<dbReference type="SMART" id="SM00235">
    <property type="entry name" value="ZnMc"/>
    <property type="match status" value="1"/>
</dbReference>
<dbReference type="Pfam" id="PF00413">
    <property type="entry name" value="Peptidase_M10"/>
    <property type="match status" value="1"/>
</dbReference>
<evidence type="ECO:0000259" key="10">
    <source>
        <dbReference type="SMART" id="SM00235"/>
    </source>
</evidence>
<dbReference type="InterPro" id="IPR033739">
    <property type="entry name" value="M10A_MMP"/>
</dbReference>
<name>A0A2A2J7V9_9BILA</name>
<feature type="binding site" evidence="8">
    <location>
        <position position="154"/>
    </location>
    <ligand>
        <name>Zn(2+)</name>
        <dbReference type="ChEBI" id="CHEBI:29105"/>
        <label>1</label>
    </ligand>
</feature>
<feature type="active site" evidence="7">
    <location>
        <position position="183"/>
    </location>
</feature>